<evidence type="ECO:0000313" key="2">
    <source>
        <dbReference type="Proteomes" id="UP001476950"/>
    </source>
</evidence>
<sequence length="107" mass="12020">MPKKPLLKETERDVLIRALEANARALLLVAERLKLEASENQYVSLKAASAILGGITSAALRERCKDRRFTYGVHFIDTSDGDRPNYLVKPAALRKYFETDPAERSTV</sequence>
<name>A0ABV0KFJ3_9CYAN</name>
<reference evidence="1 2" key="1">
    <citation type="submission" date="2022-04" db="EMBL/GenBank/DDBJ databases">
        <title>Positive selection, recombination, and allopatry shape intraspecific diversity of widespread and dominant cyanobacteria.</title>
        <authorList>
            <person name="Wei J."/>
            <person name="Shu W."/>
            <person name="Hu C."/>
        </authorList>
    </citation>
    <scope>NUCLEOTIDE SEQUENCE [LARGE SCALE GENOMIC DNA]</scope>
    <source>
        <strain evidence="1 2">AS-A4</strain>
    </source>
</reference>
<keyword evidence="2" id="KW-1185">Reference proteome</keyword>
<dbReference type="RefSeq" id="WP_190451005.1">
    <property type="nucleotide sequence ID" value="NZ_JAMPLM010000002.1"/>
</dbReference>
<protein>
    <submittedName>
        <fullName evidence="1">Uncharacterized protein</fullName>
    </submittedName>
</protein>
<dbReference type="Proteomes" id="UP001476950">
    <property type="component" value="Unassembled WGS sequence"/>
</dbReference>
<accession>A0ABV0KFJ3</accession>
<organism evidence="1 2">
    <name type="scientific">Stenomitos frigidus AS-A4</name>
    <dbReference type="NCBI Taxonomy" id="2933935"/>
    <lineage>
        <taxon>Bacteria</taxon>
        <taxon>Bacillati</taxon>
        <taxon>Cyanobacteriota</taxon>
        <taxon>Cyanophyceae</taxon>
        <taxon>Leptolyngbyales</taxon>
        <taxon>Leptolyngbyaceae</taxon>
        <taxon>Stenomitos</taxon>
    </lineage>
</organism>
<proteinExistence type="predicted"/>
<gene>
    <name evidence="1" type="ORF">NDI38_05110</name>
</gene>
<evidence type="ECO:0000313" key="1">
    <source>
        <dbReference type="EMBL" id="MEP1057808.1"/>
    </source>
</evidence>
<comment type="caution">
    <text evidence="1">The sequence shown here is derived from an EMBL/GenBank/DDBJ whole genome shotgun (WGS) entry which is preliminary data.</text>
</comment>
<dbReference type="EMBL" id="JAMPLM010000002">
    <property type="protein sequence ID" value="MEP1057808.1"/>
    <property type="molecule type" value="Genomic_DNA"/>
</dbReference>